<evidence type="ECO:0000313" key="1">
    <source>
        <dbReference type="EMBL" id="RVW92568.1"/>
    </source>
</evidence>
<gene>
    <name evidence="1" type="ORF">CK203_039413</name>
</gene>
<organism evidence="1 2">
    <name type="scientific">Vitis vinifera</name>
    <name type="common">Grape</name>
    <dbReference type="NCBI Taxonomy" id="29760"/>
    <lineage>
        <taxon>Eukaryota</taxon>
        <taxon>Viridiplantae</taxon>
        <taxon>Streptophyta</taxon>
        <taxon>Embryophyta</taxon>
        <taxon>Tracheophyta</taxon>
        <taxon>Spermatophyta</taxon>
        <taxon>Magnoliopsida</taxon>
        <taxon>eudicotyledons</taxon>
        <taxon>Gunneridae</taxon>
        <taxon>Pentapetalae</taxon>
        <taxon>rosids</taxon>
        <taxon>Vitales</taxon>
        <taxon>Vitaceae</taxon>
        <taxon>Viteae</taxon>
        <taxon>Vitis</taxon>
    </lineage>
</organism>
<protein>
    <submittedName>
        <fullName evidence="1">Uncharacterized protein</fullName>
    </submittedName>
</protein>
<dbReference type="EMBL" id="QGNW01000136">
    <property type="protein sequence ID" value="RVW92568.1"/>
    <property type="molecule type" value="Genomic_DNA"/>
</dbReference>
<accession>A0A438I785</accession>
<proteinExistence type="predicted"/>
<evidence type="ECO:0000313" key="2">
    <source>
        <dbReference type="Proteomes" id="UP000288805"/>
    </source>
</evidence>
<dbReference type="AlphaFoldDB" id="A0A438I785"/>
<comment type="caution">
    <text evidence="1">The sequence shown here is derived from an EMBL/GenBank/DDBJ whole genome shotgun (WGS) entry which is preliminary data.</text>
</comment>
<sequence>MTPNEFFYPRVALDFYQSMTTCGVPSPTAIHFSIDGRPEGASTWDAPRRCGAALQPLFFATFSTEERNYFGHVIPYLRASTLACTT</sequence>
<name>A0A438I785_VITVI</name>
<dbReference type="Proteomes" id="UP000288805">
    <property type="component" value="Unassembled WGS sequence"/>
</dbReference>
<reference evidence="1 2" key="1">
    <citation type="journal article" date="2018" name="PLoS Genet.">
        <title>Population sequencing reveals clonal diversity and ancestral inbreeding in the grapevine cultivar Chardonnay.</title>
        <authorList>
            <person name="Roach M.J."/>
            <person name="Johnson D.L."/>
            <person name="Bohlmann J."/>
            <person name="van Vuuren H.J."/>
            <person name="Jones S.J."/>
            <person name="Pretorius I.S."/>
            <person name="Schmidt S.A."/>
            <person name="Borneman A.R."/>
        </authorList>
    </citation>
    <scope>NUCLEOTIDE SEQUENCE [LARGE SCALE GENOMIC DNA]</scope>
    <source>
        <strain evidence="2">cv. Chardonnay</strain>
        <tissue evidence="1">Leaf</tissue>
    </source>
</reference>